<accession>A0ABW6KEV8</accession>
<dbReference type="PANTHER" id="PTHR21064">
    <property type="entry name" value="AMINOGLYCOSIDE PHOSPHOTRANSFERASE DOMAIN-CONTAINING PROTEIN-RELATED"/>
    <property type="match status" value="1"/>
</dbReference>
<reference evidence="3 4" key="1">
    <citation type="submission" date="2024-08" db="EMBL/GenBank/DDBJ databases">
        <title>Two novel Cytobacillus novel species.</title>
        <authorList>
            <person name="Liu G."/>
        </authorList>
    </citation>
    <scope>NUCLEOTIDE SEQUENCE [LARGE SCALE GENOMIC DNA]</scope>
    <source>
        <strain evidence="3 4">FJAT-54145</strain>
    </source>
</reference>
<gene>
    <name evidence="3" type="ORF">ACFYKX_19040</name>
</gene>
<comment type="similarity">
    <text evidence="1">Belongs to the pseudomonas-type ThrB family.</text>
</comment>
<proteinExistence type="inferred from homology"/>
<evidence type="ECO:0000313" key="3">
    <source>
        <dbReference type="EMBL" id="MFE8702701.1"/>
    </source>
</evidence>
<dbReference type="InterPro" id="IPR050249">
    <property type="entry name" value="Pseudomonas-type_ThrB"/>
</dbReference>
<evidence type="ECO:0000259" key="2">
    <source>
        <dbReference type="Pfam" id="PF01636"/>
    </source>
</evidence>
<dbReference type="SUPFAM" id="SSF56112">
    <property type="entry name" value="Protein kinase-like (PK-like)"/>
    <property type="match status" value="1"/>
</dbReference>
<dbReference type="RefSeq" id="WP_389362665.1">
    <property type="nucleotide sequence ID" value="NZ_JBIACK010000011.1"/>
</dbReference>
<comment type="caution">
    <text evidence="3">The sequence shown here is derived from an EMBL/GenBank/DDBJ whole genome shotgun (WGS) entry which is preliminary data.</text>
</comment>
<organism evidence="3 4">
    <name type="scientific">Cytobacillus spartinae</name>
    <dbReference type="NCBI Taxonomy" id="3299023"/>
    <lineage>
        <taxon>Bacteria</taxon>
        <taxon>Bacillati</taxon>
        <taxon>Bacillota</taxon>
        <taxon>Bacilli</taxon>
        <taxon>Bacillales</taxon>
        <taxon>Bacillaceae</taxon>
        <taxon>Cytobacillus</taxon>
    </lineage>
</organism>
<dbReference type="InterPro" id="IPR002575">
    <property type="entry name" value="Aminoglycoside_PTrfase"/>
</dbReference>
<evidence type="ECO:0000256" key="1">
    <source>
        <dbReference type="ARBA" id="ARBA00038240"/>
    </source>
</evidence>
<dbReference type="Proteomes" id="UP001601059">
    <property type="component" value="Unassembled WGS sequence"/>
</dbReference>
<dbReference type="InterPro" id="IPR011009">
    <property type="entry name" value="Kinase-like_dom_sf"/>
</dbReference>
<dbReference type="EMBL" id="JBIACK010000011">
    <property type="protein sequence ID" value="MFE8702701.1"/>
    <property type="molecule type" value="Genomic_DNA"/>
</dbReference>
<evidence type="ECO:0000313" key="4">
    <source>
        <dbReference type="Proteomes" id="UP001601059"/>
    </source>
</evidence>
<sequence>MLVEIKEKFNESILKKFINIYEIDFKTVEFIGGFDSFVYSYKKDQKDFILKITHSIRRTSAYIKGELDWLNYMAEAGVSVAKAVPSTARNFIETIGTDDDYFMCICYERAPGSPPTEDDWNLALFEEWGSITGKLHTCTKLYANDHGNKTRNHWFQEDYLNIDKYIPEDQKDFRKISKELIEKLKGIPKNVDNYGLIHGDLHFLNFHISKGKITLFDFDDIGFNYFINDLAVILFYAYWRPLKPHEDDQVFIKEFLQSFLKGYEKHNQFNREWFGYLQDFLKLRHIIQYIAFIQSVNLNNLSIDEQEYMDFQKMIIEKGYPIIDFDFTKVDI</sequence>
<name>A0ABW6KEV8_9BACI</name>
<dbReference type="PANTHER" id="PTHR21064:SF6">
    <property type="entry name" value="AMINOGLYCOSIDE PHOSPHOTRANSFERASE DOMAIN-CONTAINING PROTEIN"/>
    <property type="match status" value="1"/>
</dbReference>
<dbReference type="Gene3D" id="3.90.1200.10">
    <property type="match status" value="1"/>
</dbReference>
<keyword evidence="4" id="KW-1185">Reference proteome</keyword>
<feature type="domain" description="Aminoglycoside phosphotransferase" evidence="2">
    <location>
        <begin position="31"/>
        <end position="249"/>
    </location>
</feature>
<protein>
    <submittedName>
        <fullName evidence="3">Phosphotransferase enzyme family protein</fullName>
    </submittedName>
</protein>
<dbReference type="Pfam" id="PF01636">
    <property type="entry name" value="APH"/>
    <property type="match status" value="1"/>
</dbReference>